<comment type="caution">
    <text evidence="3">The sequence shown here is derived from an EMBL/GenBank/DDBJ whole genome shotgun (WGS) entry which is preliminary data.</text>
</comment>
<gene>
    <name evidence="3" type="ORF">HNQ60_000504</name>
</gene>
<evidence type="ECO:0000256" key="1">
    <source>
        <dbReference type="ARBA" id="ARBA00007274"/>
    </source>
</evidence>
<comment type="similarity">
    <text evidence="1">Belongs to the transferase hexapeptide repeat family.</text>
</comment>
<protein>
    <submittedName>
        <fullName evidence="3">Acetyltransferase-like isoleucine patch superfamily enzyme</fullName>
    </submittedName>
</protein>
<name>A0A841HH96_9GAMM</name>
<dbReference type="Proteomes" id="UP000588068">
    <property type="component" value="Unassembled WGS sequence"/>
</dbReference>
<accession>A0A841HH96</accession>
<evidence type="ECO:0000313" key="3">
    <source>
        <dbReference type="EMBL" id="MBB6091658.1"/>
    </source>
</evidence>
<dbReference type="CDD" id="cd04647">
    <property type="entry name" value="LbH_MAT_like"/>
    <property type="match status" value="1"/>
</dbReference>
<feature type="transmembrane region" description="Helical" evidence="2">
    <location>
        <begin position="53"/>
        <end position="73"/>
    </location>
</feature>
<dbReference type="InterPro" id="IPR011004">
    <property type="entry name" value="Trimer_LpxA-like_sf"/>
</dbReference>
<dbReference type="AlphaFoldDB" id="A0A841HH96"/>
<dbReference type="EMBL" id="JACHHZ010000001">
    <property type="protein sequence ID" value="MBB6091658.1"/>
    <property type="molecule type" value="Genomic_DNA"/>
</dbReference>
<keyword evidence="4" id="KW-1185">Reference proteome</keyword>
<dbReference type="Gene3D" id="2.160.10.10">
    <property type="entry name" value="Hexapeptide repeat proteins"/>
    <property type="match status" value="1"/>
</dbReference>
<sequence length="215" mass="23868">MRKAERISAERYHDIDYHQFTQSRVLRIAMAVTGVLTWPIVLPLVLFSRLSDFIFLTCSQILAFVPYLLGTIVRYEFYRFTLTRCGRNVMIGFGTVFLYRDVSIGDNVLIGMYNTIHYCDFGSYVLTAEGCRFLSGAKYHNYDRTDVPMALQGGKLRRISLADDCWIGTNAVVMAEVATGAIVGAGAVVNSPVESYQIVGGVPAKVIASRKPAQG</sequence>
<keyword evidence="2" id="KW-1133">Transmembrane helix</keyword>
<dbReference type="PANTHER" id="PTHR43300">
    <property type="entry name" value="ACETYLTRANSFERASE"/>
    <property type="match status" value="1"/>
</dbReference>
<dbReference type="GO" id="GO:0016740">
    <property type="term" value="F:transferase activity"/>
    <property type="evidence" value="ECO:0007669"/>
    <property type="project" value="UniProtKB-KW"/>
</dbReference>
<evidence type="ECO:0000313" key="4">
    <source>
        <dbReference type="Proteomes" id="UP000588068"/>
    </source>
</evidence>
<keyword evidence="3" id="KW-0808">Transferase</keyword>
<keyword evidence="2" id="KW-0812">Transmembrane</keyword>
<feature type="transmembrane region" description="Helical" evidence="2">
    <location>
        <begin position="25"/>
        <end position="47"/>
    </location>
</feature>
<keyword evidence="2" id="KW-0472">Membrane</keyword>
<dbReference type="SUPFAM" id="SSF51161">
    <property type="entry name" value="Trimeric LpxA-like enzymes"/>
    <property type="match status" value="1"/>
</dbReference>
<evidence type="ECO:0000256" key="2">
    <source>
        <dbReference type="SAM" id="Phobius"/>
    </source>
</evidence>
<dbReference type="PANTHER" id="PTHR43300:SF11">
    <property type="entry name" value="ACETYLTRANSFERASE RV3034C-RELATED"/>
    <property type="match status" value="1"/>
</dbReference>
<reference evidence="3 4" key="1">
    <citation type="submission" date="2020-08" db="EMBL/GenBank/DDBJ databases">
        <title>Genomic Encyclopedia of Type Strains, Phase IV (KMG-IV): sequencing the most valuable type-strain genomes for metagenomic binning, comparative biology and taxonomic classification.</title>
        <authorList>
            <person name="Goeker M."/>
        </authorList>
    </citation>
    <scope>NUCLEOTIDE SEQUENCE [LARGE SCALE GENOMIC DNA]</scope>
    <source>
        <strain evidence="3 4">DSM 26723</strain>
    </source>
</reference>
<proteinExistence type="inferred from homology"/>
<organism evidence="3 4">
    <name type="scientific">Povalibacter uvarum</name>
    <dbReference type="NCBI Taxonomy" id="732238"/>
    <lineage>
        <taxon>Bacteria</taxon>
        <taxon>Pseudomonadati</taxon>
        <taxon>Pseudomonadota</taxon>
        <taxon>Gammaproteobacteria</taxon>
        <taxon>Steroidobacterales</taxon>
        <taxon>Steroidobacteraceae</taxon>
        <taxon>Povalibacter</taxon>
    </lineage>
</organism>
<dbReference type="InterPro" id="IPR050179">
    <property type="entry name" value="Trans_hexapeptide_repeat"/>
</dbReference>
<dbReference type="RefSeq" id="WP_184329446.1">
    <property type="nucleotide sequence ID" value="NZ_JACHHZ010000001.1"/>
</dbReference>